<dbReference type="InterPro" id="IPR030489">
    <property type="entry name" value="TR_Rrf2-type_CS"/>
</dbReference>
<dbReference type="PANTHER" id="PTHR33221:SF5">
    <property type="entry name" value="HTH-TYPE TRANSCRIPTIONAL REGULATOR ISCR"/>
    <property type="match status" value="1"/>
</dbReference>
<evidence type="ECO:0000256" key="1">
    <source>
        <dbReference type="ARBA" id="ARBA00023125"/>
    </source>
</evidence>
<proteinExistence type="predicted"/>
<dbReference type="GO" id="GO:0005829">
    <property type="term" value="C:cytosol"/>
    <property type="evidence" value="ECO:0007669"/>
    <property type="project" value="TreeGrafter"/>
</dbReference>
<dbReference type="InterPro" id="IPR036388">
    <property type="entry name" value="WH-like_DNA-bd_sf"/>
</dbReference>
<dbReference type="NCBIfam" id="TIGR00738">
    <property type="entry name" value="rrf2_super"/>
    <property type="match status" value="1"/>
</dbReference>
<keyword evidence="1" id="KW-0238">DNA-binding</keyword>
<accession>A0A368X7D6</accession>
<dbReference type="RefSeq" id="WP_056660422.1">
    <property type="nucleotide sequence ID" value="NZ_QPJK01000017.1"/>
</dbReference>
<dbReference type="PROSITE" id="PS51197">
    <property type="entry name" value="HTH_RRF2_2"/>
    <property type="match status" value="1"/>
</dbReference>
<dbReference type="AlphaFoldDB" id="A0A368X7D6"/>
<organism evidence="2 3">
    <name type="scientific">Pseudorhodoferax soli</name>
    <dbReference type="NCBI Taxonomy" id="545864"/>
    <lineage>
        <taxon>Bacteria</taxon>
        <taxon>Pseudomonadati</taxon>
        <taxon>Pseudomonadota</taxon>
        <taxon>Betaproteobacteria</taxon>
        <taxon>Burkholderiales</taxon>
        <taxon>Comamonadaceae</taxon>
    </lineage>
</organism>
<comment type="caution">
    <text evidence="2">The sequence shown here is derived from an EMBL/GenBank/DDBJ whole genome shotgun (WGS) entry which is preliminary data.</text>
</comment>
<dbReference type="PANTHER" id="PTHR33221">
    <property type="entry name" value="WINGED HELIX-TURN-HELIX TRANSCRIPTIONAL REGULATOR, RRF2 FAMILY"/>
    <property type="match status" value="1"/>
</dbReference>
<name>A0A368X7D6_9BURK</name>
<gene>
    <name evidence="2" type="ORF">DES41_11783</name>
</gene>
<dbReference type="GO" id="GO:0003677">
    <property type="term" value="F:DNA binding"/>
    <property type="evidence" value="ECO:0007669"/>
    <property type="project" value="UniProtKB-KW"/>
</dbReference>
<dbReference type="SUPFAM" id="SSF46785">
    <property type="entry name" value="Winged helix' DNA-binding domain"/>
    <property type="match status" value="1"/>
</dbReference>
<dbReference type="PROSITE" id="PS01332">
    <property type="entry name" value="HTH_RRF2_1"/>
    <property type="match status" value="1"/>
</dbReference>
<protein>
    <submittedName>
        <fullName evidence="2">BadM/Rrf2 family transcriptional regulator</fullName>
    </submittedName>
</protein>
<dbReference type="InterPro" id="IPR000944">
    <property type="entry name" value="Tscrpt_reg_Rrf2"/>
</dbReference>
<dbReference type="InterPro" id="IPR036390">
    <property type="entry name" value="WH_DNA-bd_sf"/>
</dbReference>
<dbReference type="Proteomes" id="UP000252884">
    <property type="component" value="Unassembled WGS sequence"/>
</dbReference>
<sequence>MRLTTKSRFAVNAMIDVALREHLGPVTLSAIGARQKISLSYLEQMFSRLRRSGLVESARGPGGGYTLARKASAISVADIILAVDDQAAQDAQGAVAQGDPDAKMAGDLWDSLSACMLDYMQGISLRQLADEQRAKGVEIEAAPSRRRAAVQPRPRQATVRAPNSVFAYGQYLQLKG</sequence>
<reference evidence="2 3" key="1">
    <citation type="submission" date="2018-07" db="EMBL/GenBank/DDBJ databases">
        <title>Genomic Encyclopedia of Type Strains, Phase IV (KMG-IV): sequencing the most valuable type-strain genomes for metagenomic binning, comparative biology and taxonomic classification.</title>
        <authorList>
            <person name="Goeker M."/>
        </authorList>
    </citation>
    <scope>NUCLEOTIDE SEQUENCE [LARGE SCALE GENOMIC DNA]</scope>
    <source>
        <strain evidence="2 3">DSM 21634</strain>
    </source>
</reference>
<dbReference type="Pfam" id="PF02082">
    <property type="entry name" value="Rrf2"/>
    <property type="match status" value="1"/>
</dbReference>
<dbReference type="GO" id="GO:0003700">
    <property type="term" value="F:DNA-binding transcription factor activity"/>
    <property type="evidence" value="ECO:0007669"/>
    <property type="project" value="TreeGrafter"/>
</dbReference>
<dbReference type="Gene3D" id="1.10.10.10">
    <property type="entry name" value="Winged helix-like DNA-binding domain superfamily/Winged helix DNA-binding domain"/>
    <property type="match status" value="1"/>
</dbReference>
<keyword evidence="3" id="KW-1185">Reference proteome</keyword>
<evidence type="ECO:0000313" key="3">
    <source>
        <dbReference type="Proteomes" id="UP000252884"/>
    </source>
</evidence>
<dbReference type="EMBL" id="QPJK01000017">
    <property type="protein sequence ID" value="RCW63863.1"/>
    <property type="molecule type" value="Genomic_DNA"/>
</dbReference>
<evidence type="ECO:0000313" key="2">
    <source>
        <dbReference type="EMBL" id="RCW63863.1"/>
    </source>
</evidence>
<dbReference type="OrthoDB" id="9800519at2"/>